<proteinExistence type="predicted"/>
<dbReference type="Proteomes" id="UP000465031">
    <property type="component" value="Chromosome"/>
</dbReference>
<feature type="region of interest" description="Disordered" evidence="1">
    <location>
        <begin position="1"/>
        <end position="57"/>
    </location>
</feature>
<reference evidence="3" key="1">
    <citation type="submission" date="2019-12" db="EMBL/GenBank/DDBJ databases">
        <title>Complete and draft genome sequences of new strains and members of some known species of the genus Rathayibacter isolated from plants.</title>
        <authorList>
            <person name="Tarlachkov S.V."/>
            <person name="Starodumova I.P."/>
            <person name="Dorofeeva L.V."/>
            <person name="Prisyazhnaya N.V."/>
            <person name="Leyn S."/>
            <person name="Zlamal J."/>
            <person name="Elan M."/>
            <person name="Osterman A.L."/>
            <person name="Nadler S."/>
            <person name="Subbotin S.A."/>
            <person name="Evtushenko L.I."/>
        </authorList>
    </citation>
    <scope>NUCLEOTIDE SEQUENCE [LARGE SCALE GENOMIC DNA]</scope>
    <source>
        <strain evidence="3">VKM Ac-2761</strain>
    </source>
</reference>
<gene>
    <name evidence="2" type="ORF">GSU10_02435</name>
</gene>
<feature type="compositionally biased region" description="Basic residues" evidence="1">
    <location>
        <begin position="26"/>
        <end position="41"/>
    </location>
</feature>
<dbReference type="EMBL" id="CP047186">
    <property type="protein sequence ID" value="QHC54622.1"/>
    <property type="molecule type" value="Genomic_DNA"/>
</dbReference>
<evidence type="ECO:0000313" key="2">
    <source>
        <dbReference type="EMBL" id="QHC54622.1"/>
    </source>
</evidence>
<organism evidence="2 3">
    <name type="scientific">Rathayibacter tanaceti</name>
    <dbReference type="NCBI Taxonomy" id="1671680"/>
    <lineage>
        <taxon>Bacteria</taxon>
        <taxon>Bacillati</taxon>
        <taxon>Actinomycetota</taxon>
        <taxon>Actinomycetes</taxon>
        <taxon>Micrococcales</taxon>
        <taxon>Microbacteriaceae</taxon>
        <taxon>Rathayibacter</taxon>
    </lineage>
</organism>
<dbReference type="AlphaFoldDB" id="A0AAE6V598"/>
<dbReference type="RefSeq" id="WP_158286095.1">
    <property type="nucleotide sequence ID" value="NZ_LIIN01000009.1"/>
</dbReference>
<feature type="region of interest" description="Disordered" evidence="1">
    <location>
        <begin position="95"/>
        <end position="120"/>
    </location>
</feature>
<sequence length="148" mass="16370">MTPKELEHRLDTGESKAGGAAEAGGRRRVGRPRERRPHRRARGQEGGRLGDDDDARRTTVSGCVHRWAMQRHSRDVAATRWRHSVIDVDTIRRDEGARPTSVSRVGPGMTDQGRYSTPLRRSPSIAAALSHCRTVAYDRHAEQASGGV</sequence>
<name>A0AAE6V598_9MICO</name>
<protein>
    <submittedName>
        <fullName evidence="2">Uncharacterized protein</fullName>
    </submittedName>
</protein>
<feature type="compositionally biased region" description="Basic and acidic residues" evidence="1">
    <location>
        <begin position="42"/>
        <end position="57"/>
    </location>
</feature>
<feature type="compositionally biased region" description="Basic and acidic residues" evidence="1">
    <location>
        <begin position="1"/>
        <end position="14"/>
    </location>
</feature>
<accession>A0AAE6V598</accession>
<evidence type="ECO:0000313" key="3">
    <source>
        <dbReference type="Proteomes" id="UP000465031"/>
    </source>
</evidence>
<dbReference type="KEGG" id="rte:GSU10_02435"/>
<evidence type="ECO:0000256" key="1">
    <source>
        <dbReference type="SAM" id="MobiDB-lite"/>
    </source>
</evidence>